<dbReference type="Gene3D" id="3.40.50.1000">
    <property type="entry name" value="HAD superfamily/HAD-like"/>
    <property type="match status" value="1"/>
</dbReference>
<dbReference type="InterPro" id="IPR002035">
    <property type="entry name" value="VWF_A"/>
</dbReference>
<feature type="compositionally biased region" description="Pro residues" evidence="1">
    <location>
        <begin position="398"/>
        <end position="411"/>
    </location>
</feature>
<dbReference type="Proteomes" id="UP000249619">
    <property type="component" value="Unassembled WGS sequence"/>
</dbReference>
<feature type="compositionally biased region" description="Gly residues" evidence="1">
    <location>
        <begin position="275"/>
        <end position="284"/>
    </location>
</feature>
<dbReference type="OrthoDB" id="2142040at2759"/>
<feature type="compositionally biased region" description="Acidic residues" evidence="1">
    <location>
        <begin position="1087"/>
        <end position="1109"/>
    </location>
</feature>
<dbReference type="SUPFAM" id="SSF53300">
    <property type="entry name" value="vWA-like"/>
    <property type="match status" value="1"/>
</dbReference>
<feature type="compositionally biased region" description="Low complexity" evidence="1">
    <location>
        <begin position="285"/>
        <end position="297"/>
    </location>
</feature>
<evidence type="ECO:0000313" key="4">
    <source>
        <dbReference type="Proteomes" id="UP000249619"/>
    </source>
</evidence>
<dbReference type="STRING" id="183478.A0A364N2Z6"/>
<dbReference type="InterPro" id="IPR036465">
    <property type="entry name" value="vWFA_dom_sf"/>
</dbReference>
<feature type="domain" description="VWFA" evidence="2">
    <location>
        <begin position="557"/>
        <end position="765"/>
    </location>
</feature>
<keyword evidence="4" id="KW-1185">Reference proteome</keyword>
<dbReference type="Pfam" id="PF09419">
    <property type="entry name" value="PGP_phosphatase"/>
    <property type="match status" value="1"/>
</dbReference>
<feature type="compositionally biased region" description="Basic and acidic residues" evidence="1">
    <location>
        <begin position="1076"/>
        <end position="1085"/>
    </location>
</feature>
<protein>
    <submittedName>
        <fullName evidence="3">Transcription factor RfeF</fullName>
    </submittedName>
</protein>
<evidence type="ECO:0000313" key="3">
    <source>
        <dbReference type="EMBL" id="RAR09952.1"/>
    </source>
</evidence>
<dbReference type="InterPro" id="IPR010021">
    <property type="entry name" value="PGPP1/Gep4"/>
</dbReference>
<dbReference type="GO" id="GO:0008962">
    <property type="term" value="F:phosphatidylglycerophosphatase activity"/>
    <property type="evidence" value="ECO:0007669"/>
    <property type="project" value="InterPro"/>
</dbReference>
<dbReference type="InterPro" id="IPR036412">
    <property type="entry name" value="HAD-like_sf"/>
</dbReference>
<dbReference type="InterPro" id="IPR023214">
    <property type="entry name" value="HAD_sf"/>
</dbReference>
<feature type="region of interest" description="Disordered" evidence="1">
    <location>
        <begin position="270"/>
        <end position="492"/>
    </location>
</feature>
<dbReference type="FunFam" id="3.40.50.1000:FF:000165">
    <property type="entry name" value="HAD superfamily phosphatase"/>
    <property type="match status" value="1"/>
</dbReference>
<evidence type="ECO:0000256" key="1">
    <source>
        <dbReference type="SAM" id="MobiDB-lite"/>
    </source>
</evidence>
<comment type="caution">
    <text evidence="3">The sequence shown here is derived from an EMBL/GenBank/DDBJ whole genome shotgun (WGS) entry which is preliminary data.</text>
</comment>
<feature type="compositionally biased region" description="Pro residues" evidence="1">
    <location>
        <begin position="473"/>
        <end position="488"/>
    </location>
</feature>
<feature type="compositionally biased region" description="Pro residues" evidence="1">
    <location>
        <begin position="793"/>
        <end position="852"/>
    </location>
</feature>
<name>A0A364N2Z6_STELY</name>
<dbReference type="EMBL" id="QGDH01000070">
    <property type="protein sequence ID" value="RAR09952.1"/>
    <property type="molecule type" value="Genomic_DNA"/>
</dbReference>
<feature type="compositionally biased region" description="Low complexity" evidence="1">
    <location>
        <begin position="316"/>
        <end position="334"/>
    </location>
</feature>
<feature type="compositionally biased region" description="Acidic residues" evidence="1">
    <location>
        <begin position="1155"/>
        <end position="1164"/>
    </location>
</feature>
<dbReference type="AlphaFoldDB" id="A0A364N2Z6"/>
<dbReference type="PROSITE" id="PS50234">
    <property type="entry name" value="VWFA"/>
    <property type="match status" value="1"/>
</dbReference>
<feature type="compositionally biased region" description="Low complexity" evidence="1">
    <location>
        <begin position="345"/>
        <end position="370"/>
    </location>
</feature>
<dbReference type="PANTHER" id="PTHR34706:SF2">
    <property type="entry name" value="RFEF"/>
    <property type="match status" value="1"/>
</dbReference>
<dbReference type="SUPFAM" id="SSF56784">
    <property type="entry name" value="HAD-like"/>
    <property type="match status" value="1"/>
</dbReference>
<dbReference type="NCBIfam" id="TIGR01668">
    <property type="entry name" value="YqeG_hyp_ppase"/>
    <property type="match status" value="1"/>
</dbReference>
<proteinExistence type="predicted"/>
<feature type="compositionally biased region" description="Pro residues" evidence="1">
    <location>
        <begin position="335"/>
        <end position="344"/>
    </location>
</feature>
<feature type="compositionally biased region" description="Low complexity" evidence="1">
    <location>
        <begin position="412"/>
        <end position="450"/>
    </location>
</feature>
<evidence type="ECO:0000259" key="2">
    <source>
        <dbReference type="PROSITE" id="PS50234"/>
    </source>
</evidence>
<sequence>MNISGTLNIFRLLRDPTLCLPQHTVSTFNHLPIPLSKGFPRKNGEKEVDIRAVVLDKDNCFAVPHTNEIHKPYEDHFARLRTAYPGPKLLIVSNTAGTSSDPNGTEAAILETNTGVAVLRHSTKKPGCKEEVMAYFAQHPESGVTRPEQIAIVGDRLSTDVMMANLMGSYGVWVRDGVQGRGFFARMEDRLQGFLFGRGYCAPDPTPSSRRTARKALALFDLRLPRISSDSITEISLVNLLFHPQHYEQLRNTLKNGISSLASKMAAANAAAGMPPGGQGGQPGYPGQQQYQAYPGAGAPPPHMPLSSKLSSGYNAYQPPAGQAPNPYAQQPQQQPGPPMPPRPGSYAPPQSPYAQPATPSSYGTSSPYPQAQSGYNRPPPPPPGQQPQSPYLQSPLPQSPHPGQAPPPQWNQPQSPQPYGQQPYGQQNQWGQPQQPAYGQPPQQYGQPYGQPPPFQQNGGPPGQPPQGQYGAPPPQGAYPGGPPPPQQVQAGPAEIQGYKQLLQACIQEKGLQNFAICQNLDQIAQQAAPKINQLIQRWRIQKEIANDIVKLALYDIVLYIDDSGSMQFEEEGSRIKDLRLILERVSFAATLFDADGISVRFMNTDLSGARNSQGRPLQDGVATEAQIDEIMHGVQFKGLTPMGTSLQRKVIDEIVLQKARSGQMQKPVLVIAITDGQPAGEPQNAVFDTIRNTFAALQSTPYGKGAVAFEFAQVGNDEMARKFLGKLDEDPQIGPMVDCTSNFENEQEEMMRANPPVDLTPDLWIIKLLLGAIDRSYDSKDEKTNPAPGGYGPPPGQYGAPPPGQYGGPPPGQGQYGAPPPGQYGAPPPGQGQYGAPPPGQGQYGAPPPGQYGQRPPQGGPGGYPGQQQYGAPPQGPPGGRYREMSLKMPSTDRKLYGAALIADTYSISIKVLETERYSYHLNTRAIDKPNRPPSPREHRGVYTAWSNWCHENFTWQTEDPNRGMNIRPRRKHPAEYKERYENKAVAYNIRNLAKQRSDRVPDKREAVGMAKLQAMARKVVHAVTHDRTFHTDYKVQGEKKFLVLSRRVGNDDKEEGGEDLHEGAAEAEGQKTGGKEKAKTQESNDADSDLDAYLDFDSDPDLESDSDLLPGYDEVPVETAAVRGEERDQERKVKGNEKKARAQEDHRSLLDSDSDSESDAEYEDVLVEAALIVEEKDGPRCLVKMAGTDHFDAVSNLWLYLGWERCSKYQDRERRRWKKNGFWAM</sequence>
<feature type="region of interest" description="Disordered" evidence="1">
    <location>
        <begin position="779"/>
        <end position="887"/>
    </location>
</feature>
<reference evidence="4" key="1">
    <citation type="submission" date="2018-05" db="EMBL/GenBank/DDBJ databases">
        <title>Draft genome sequence of Stemphylium lycopersici strain CIDEFI 213.</title>
        <authorList>
            <person name="Medina R."/>
            <person name="Franco M.E.E."/>
            <person name="Lucentini C.G."/>
            <person name="Saparrat M.C.N."/>
            <person name="Balatti P.A."/>
        </authorList>
    </citation>
    <scope>NUCLEOTIDE SEQUENCE [LARGE SCALE GENOMIC DNA]</scope>
    <source>
        <strain evidence="4">CIDEFI 213</strain>
    </source>
</reference>
<dbReference type="PANTHER" id="PTHR34706">
    <property type="entry name" value="SLR1338 PROTEIN"/>
    <property type="match status" value="1"/>
</dbReference>
<feature type="region of interest" description="Disordered" evidence="1">
    <location>
        <begin position="1053"/>
        <end position="1164"/>
    </location>
</feature>
<dbReference type="InterPro" id="IPR027706">
    <property type="entry name" value="PGP_Pase"/>
</dbReference>
<organism evidence="3 4">
    <name type="scientific">Stemphylium lycopersici</name>
    <name type="common">Tomato gray leaf spot disease fungus</name>
    <name type="synonym">Thyrospora lycopersici</name>
    <dbReference type="NCBI Taxonomy" id="183478"/>
    <lineage>
        <taxon>Eukaryota</taxon>
        <taxon>Fungi</taxon>
        <taxon>Dikarya</taxon>
        <taxon>Ascomycota</taxon>
        <taxon>Pezizomycotina</taxon>
        <taxon>Dothideomycetes</taxon>
        <taxon>Pleosporomycetidae</taxon>
        <taxon>Pleosporales</taxon>
        <taxon>Pleosporineae</taxon>
        <taxon>Pleosporaceae</taxon>
        <taxon>Stemphylium</taxon>
    </lineage>
</organism>
<feature type="compositionally biased region" description="Low complexity" evidence="1">
    <location>
        <begin position="387"/>
        <end position="397"/>
    </location>
</feature>
<feature type="compositionally biased region" description="Basic and acidic residues" evidence="1">
    <location>
        <begin position="1126"/>
        <end position="1153"/>
    </location>
</feature>
<dbReference type="Gene3D" id="3.40.50.410">
    <property type="entry name" value="von Willebrand factor, type A domain"/>
    <property type="match status" value="1"/>
</dbReference>
<accession>A0A364N2Z6</accession>
<gene>
    <name evidence="3" type="ORF">DDE83_005261</name>
</gene>